<reference evidence="1 2" key="1">
    <citation type="journal article" date="2012" name="Gene">
        <title>Sequence of Leptospira santarosai serovar Shermani genome and prediction of virulence-associated genes.</title>
        <authorList>
            <person name="Chou L.F."/>
            <person name="Chen Y.T."/>
            <person name="Lu C.W."/>
            <person name="Ko Y.C."/>
            <person name="Tang C.Y."/>
            <person name="Pan M.J."/>
            <person name="Tian Y.C."/>
            <person name="Chiu C.H."/>
            <person name="Hung C.C."/>
            <person name="Yang C.W."/>
        </authorList>
    </citation>
    <scope>NUCLEOTIDE SEQUENCE [LARGE SCALE GENOMIC DNA]</scope>
    <source>
        <strain evidence="1">LT 821</strain>
    </source>
</reference>
<organism evidence="1 2">
    <name type="scientific">Leptospira santarosai serovar Shermani str. LT 821</name>
    <dbReference type="NCBI Taxonomy" id="758847"/>
    <lineage>
        <taxon>Bacteria</taxon>
        <taxon>Pseudomonadati</taxon>
        <taxon>Spirochaetota</taxon>
        <taxon>Spirochaetia</taxon>
        <taxon>Leptospirales</taxon>
        <taxon>Leptospiraceae</taxon>
        <taxon>Leptospira</taxon>
    </lineage>
</organism>
<name>A0A097ESS5_9LEPT</name>
<dbReference type="AlphaFoldDB" id="A0A097ESS5"/>
<protein>
    <submittedName>
        <fullName evidence="1">Uncharacterized protein</fullName>
    </submittedName>
</protein>
<dbReference type="KEGG" id="lst:LSS_22380"/>
<accession>A0A097ESS5</accession>
<reference evidence="1 2" key="2">
    <citation type="journal article" date="2014" name="Emerg. Microbes Infect.">
        <title>Potential impact on kidney infection: a whole-genome analysis of Leptospira santarosai serovar Shermani.</title>
        <authorList>
            <person name="Chou L.F."/>
            <person name="Chen T.W."/>
            <person name="Ko Y.C."/>
            <person name="Pan M.J."/>
            <person name="Tian Y.C."/>
            <person name="Chiu C.H."/>
            <person name="Tang P."/>
            <person name="Hung C.C."/>
            <person name="Yang C.W."/>
        </authorList>
    </citation>
    <scope>NUCLEOTIDE SEQUENCE</scope>
    <source>
        <strain evidence="1 2">LT 821</strain>
    </source>
</reference>
<proteinExistence type="predicted"/>
<evidence type="ECO:0000313" key="2">
    <source>
        <dbReference type="Proteomes" id="UP000035800"/>
    </source>
</evidence>
<dbReference type="Proteomes" id="UP000035800">
    <property type="component" value="Chromosome I"/>
</dbReference>
<gene>
    <name evidence="1" type="ORF">LSS_22380</name>
</gene>
<sequence length="36" mass="4198">MFRAFSEKSLSFFETKCCPITKNSFFTTREGSKRGQ</sequence>
<dbReference type="EMBL" id="CP006694">
    <property type="protein sequence ID" value="AIT10987.1"/>
    <property type="molecule type" value="Genomic_DNA"/>
</dbReference>
<evidence type="ECO:0000313" key="1">
    <source>
        <dbReference type="EMBL" id="AIT10987.1"/>
    </source>
</evidence>